<proteinExistence type="predicted"/>
<dbReference type="GeneID" id="111083436"/>
<evidence type="ECO:0000313" key="3">
    <source>
        <dbReference type="RefSeq" id="XP_022235652.1"/>
    </source>
</evidence>
<sequence length="113" mass="12204">MTGIPYETVDCVVNPFVARTERPKSVNKVVPEEQIIASSEGQEQVTPKPNGAEQVIPQPDDQEQMIPQLDGPEQVTLQVVTRVPVTPPLDSPEQVTSSSNGPLQQIASMGCPE</sequence>
<accession>A0ABM1RW97</accession>
<organism evidence="2 3">
    <name type="scientific">Limulus polyphemus</name>
    <name type="common">Atlantic horseshoe crab</name>
    <dbReference type="NCBI Taxonomy" id="6850"/>
    <lineage>
        <taxon>Eukaryota</taxon>
        <taxon>Metazoa</taxon>
        <taxon>Ecdysozoa</taxon>
        <taxon>Arthropoda</taxon>
        <taxon>Chelicerata</taxon>
        <taxon>Merostomata</taxon>
        <taxon>Xiphosura</taxon>
        <taxon>Limulidae</taxon>
        <taxon>Limulus</taxon>
    </lineage>
</organism>
<dbReference type="Proteomes" id="UP000694941">
    <property type="component" value="Unplaced"/>
</dbReference>
<name>A0ABM1RW97_LIMPO</name>
<protein>
    <submittedName>
        <fullName evidence="3">Uncharacterized protein LOC111083436</fullName>
    </submittedName>
</protein>
<evidence type="ECO:0000256" key="1">
    <source>
        <dbReference type="SAM" id="MobiDB-lite"/>
    </source>
</evidence>
<feature type="region of interest" description="Disordered" evidence="1">
    <location>
        <begin position="85"/>
        <end position="113"/>
    </location>
</feature>
<dbReference type="RefSeq" id="XP_022235652.1">
    <property type="nucleotide sequence ID" value="XM_022379944.1"/>
</dbReference>
<keyword evidence="2" id="KW-1185">Reference proteome</keyword>
<evidence type="ECO:0000313" key="2">
    <source>
        <dbReference type="Proteomes" id="UP000694941"/>
    </source>
</evidence>
<reference evidence="3" key="1">
    <citation type="submission" date="2025-08" db="UniProtKB">
        <authorList>
            <consortium name="RefSeq"/>
        </authorList>
    </citation>
    <scope>IDENTIFICATION</scope>
    <source>
        <tissue evidence="3">Muscle</tissue>
    </source>
</reference>
<gene>
    <name evidence="3" type="primary">LOC111083436</name>
</gene>
<feature type="compositionally biased region" description="Polar residues" evidence="1">
    <location>
        <begin position="93"/>
        <end position="107"/>
    </location>
</feature>